<protein>
    <submittedName>
        <fullName evidence="2">Family 2 glycosyltransferase</fullName>
    </submittedName>
</protein>
<name>A0A1B7K1T8_9ENTR</name>
<evidence type="ECO:0000313" key="3">
    <source>
        <dbReference type="Proteomes" id="UP000078386"/>
    </source>
</evidence>
<dbReference type="PATRIC" id="fig|1354264.4.peg.1794"/>
<evidence type="ECO:0000313" key="2">
    <source>
        <dbReference type="EMBL" id="OAT54112.1"/>
    </source>
</evidence>
<dbReference type="InterPro" id="IPR001173">
    <property type="entry name" value="Glyco_trans_2-like"/>
</dbReference>
<accession>A0A1B7K1T8</accession>
<dbReference type="CDD" id="cd00761">
    <property type="entry name" value="Glyco_tranf_GTA_type"/>
    <property type="match status" value="1"/>
</dbReference>
<keyword evidence="2" id="KW-0808">Transferase</keyword>
<organism evidence="2 3">
    <name type="scientific">Kluyvera georgiana ATCC 51603</name>
    <dbReference type="NCBI Taxonomy" id="1354264"/>
    <lineage>
        <taxon>Bacteria</taxon>
        <taxon>Pseudomonadati</taxon>
        <taxon>Pseudomonadota</taxon>
        <taxon>Gammaproteobacteria</taxon>
        <taxon>Enterobacterales</taxon>
        <taxon>Enterobacteriaceae</taxon>
        <taxon>Kluyvera</taxon>
    </lineage>
</organism>
<dbReference type="Pfam" id="PF00535">
    <property type="entry name" value="Glycos_transf_2"/>
    <property type="match status" value="1"/>
</dbReference>
<sequence>MSVLFTIFTPSFNRKDTLSRCYNSIIAQGIGSDEIEWLIIDDGSTDGTSELISNFRCEKLIDIVYFYRNNAGKQAAWNFAVNHARGKYFIGLDSDDALFPQSLILLKEKLKLIENEHSIIGLRCSAINNETGQLTSKFGSSDDMITSWFKEFASRNVGEKIDVFKTYALTQYLYPISPEVKFIPEVWFYSTISKHYDFLYVNNIVRVFYDESEVNRLSKSSIKNNARGHFIARKSMLRNIPFIYFVKNPIGFLKTILRLLQVSFYLWRWK</sequence>
<dbReference type="GO" id="GO:0016758">
    <property type="term" value="F:hexosyltransferase activity"/>
    <property type="evidence" value="ECO:0007669"/>
    <property type="project" value="UniProtKB-ARBA"/>
</dbReference>
<dbReference type="InterPro" id="IPR029044">
    <property type="entry name" value="Nucleotide-diphossugar_trans"/>
</dbReference>
<reference evidence="2 3" key="1">
    <citation type="submission" date="2016-04" db="EMBL/GenBank/DDBJ databases">
        <title>ATOL: Assembling a taxonomically balanced genome-scale reconstruction of the evolutionary history of the Enterobacteriaceae.</title>
        <authorList>
            <person name="Plunkett G.III."/>
            <person name="Neeno-Eckwall E.C."/>
            <person name="Glasner J.D."/>
            <person name="Perna N.T."/>
        </authorList>
    </citation>
    <scope>NUCLEOTIDE SEQUENCE [LARGE SCALE GENOMIC DNA]</scope>
    <source>
        <strain evidence="2 3">ATCC 51603</strain>
    </source>
</reference>
<keyword evidence="3" id="KW-1185">Reference proteome</keyword>
<dbReference type="AlphaFoldDB" id="A0A1B7K1T8"/>
<dbReference type="Proteomes" id="UP000078386">
    <property type="component" value="Unassembled WGS sequence"/>
</dbReference>
<gene>
    <name evidence="2" type="ORF">M989_01724</name>
</gene>
<dbReference type="PANTHER" id="PTHR22916">
    <property type="entry name" value="GLYCOSYLTRANSFERASE"/>
    <property type="match status" value="1"/>
</dbReference>
<feature type="domain" description="Glycosyltransferase 2-like" evidence="1">
    <location>
        <begin position="6"/>
        <end position="133"/>
    </location>
</feature>
<proteinExistence type="predicted"/>
<dbReference type="EMBL" id="LXEU01000039">
    <property type="protein sequence ID" value="OAT54112.1"/>
    <property type="molecule type" value="Genomic_DNA"/>
</dbReference>
<dbReference type="RefSeq" id="WP_209438758.1">
    <property type="nucleotide sequence ID" value="NZ_LXEU01000039.1"/>
</dbReference>
<dbReference type="Gene3D" id="3.90.550.10">
    <property type="entry name" value="Spore Coat Polysaccharide Biosynthesis Protein SpsA, Chain A"/>
    <property type="match status" value="1"/>
</dbReference>
<evidence type="ECO:0000259" key="1">
    <source>
        <dbReference type="Pfam" id="PF00535"/>
    </source>
</evidence>
<dbReference type="SUPFAM" id="SSF53448">
    <property type="entry name" value="Nucleotide-diphospho-sugar transferases"/>
    <property type="match status" value="1"/>
</dbReference>
<comment type="caution">
    <text evidence="2">The sequence shown here is derived from an EMBL/GenBank/DDBJ whole genome shotgun (WGS) entry which is preliminary data.</text>
</comment>